<reference evidence="2" key="1">
    <citation type="submission" date="2016-10" db="EMBL/GenBank/DDBJ databases">
        <authorList>
            <person name="Varghese N."/>
            <person name="Submissions S."/>
        </authorList>
    </citation>
    <scope>NUCLEOTIDE SEQUENCE [LARGE SCALE GENOMIC DNA]</scope>
    <source>
        <strain evidence="2">DSM 26471</strain>
    </source>
</reference>
<dbReference type="STRING" id="588602.SAMN04487991_2083"/>
<accession>A0A1I3R845</accession>
<dbReference type="Gene3D" id="3.40.50.1400">
    <property type="match status" value="2"/>
</dbReference>
<evidence type="ECO:0000313" key="2">
    <source>
        <dbReference type="Proteomes" id="UP000199630"/>
    </source>
</evidence>
<keyword evidence="2" id="KW-1185">Reference proteome</keyword>
<organism evidence="1 2">
    <name type="scientific">Celeribacter neptunius</name>
    <dbReference type="NCBI Taxonomy" id="588602"/>
    <lineage>
        <taxon>Bacteria</taxon>
        <taxon>Pseudomonadati</taxon>
        <taxon>Pseudomonadota</taxon>
        <taxon>Alphaproteobacteria</taxon>
        <taxon>Rhodobacterales</taxon>
        <taxon>Roseobacteraceae</taxon>
        <taxon>Celeribacter</taxon>
    </lineage>
</organism>
<evidence type="ECO:0008006" key="3">
    <source>
        <dbReference type="Google" id="ProtNLM"/>
    </source>
</evidence>
<dbReference type="RefSeq" id="WP_090060619.1">
    <property type="nucleotide sequence ID" value="NZ_FORH01000003.1"/>
</dbReference>
<sequence>MTAQSVLIVTHGSPSDPEPQEMAVNALARQVAQKRPDLTVAGATLAAPGQFEARVAQLGRPQIFPFFMSDGHFIQHILAKRAAPFDLRILPPFGVSPELPGLVATRLSRVLAAKGWRSAETGLLIAAHGGQTSARNATTTRDLMQRVGAQIEFREIRVGFVEEPPFLNDVAKEMGQAICLTFFAQRAGHVLEDLSAAFKCSGFSGLILPPFIEWPETPDMIATILDAHPGESDRL</sequence>
<dbReference type="SUPFAM" id="SSF53800">
    <property type="entry name" value="Chelatase"/>
    <property type="match status" value="1"/>
</dbReference>
<dbReference type="OrthoDB" id="7346027at2"/>
<name>A0A1I3R845_9RHOB</name>
<dbReference type="AlphaFoldDB" id="A0A1I3R845"/>
<dbReference type="Proteomes" id="UP000199630">
    <property type="component" value="Unassembled WGS sequence"/>
</dbReference>
<protein>
    <recommendedName>
        <fullName evidence="3">Sirohydrochlorin ferrochelatase</fullName>
    </recommendedName>
</protein>
<dbReference type="EMBL" id="FORH01000003">
    <property type="protein sequence ID" value="SFJ41406.1"/>
    <property type="molecule type" value="Genomic_DNA"/>
</dbReference>
<gene>
    <name evidence="1" type="ORF">SAMN04487991_2083</name>
</gene>
<proteinExistence type="predicted"/>
<evidence type="ECO:0000313" key="1">
    <source>
        <dbReference type="EMBL" id="SFJ41406.1"/>
    </source>
</evidence>